<accession>A0A0N0BJ11</accession>
<keyword evidence="2" id="KW-1185">Reference proteome</keyword>
<sequence>MNGNKNLLNVTNKIITLNVCKNFVLHSSNTFDLPSIELIPKTSTNMVTKYVAVF</sequence>
<gene>
    <name evidence="1" type="ORF">WN51_07891</name>
</gene>
<dbReference type="AlphaFoldDB" id="A0A0N0BJ11"/>
<name>A0A0N0BJ11_9HYME</name>
<evidence type="ECO:0000313" key="2">
    <source>
        <dbReference type="Proteomes" id="UP000053105"/>
    </source>
</evidence>
<reference evidence="1 2" key="1">
    <citation type="submission" date="2015-07" db="EMBL/GenBank/DDBJ databases">
        <title>The genome of Melipona quadrifasciata.</title>
        <authorList>
            <person name="Pan H."/>
            <person name="Kapheim K."/>
        </authorList>
    </citation>
    <scope>NUCLEOTIDE SEQUENCE [LARGE SCALE GENOMIC DNA]</scope>
    <source>
        <strain evidence="1">0111107301</strain>
        <tissue evidence="1">Whole body</tissue>
    </source>
</reference>
<dbReference type="EMBL" id="KQ435724">
    <property type="protein sequence ID" value="KOX78484.1"/>
    <property type="molecule type" value="Genomic_DNA"/>
</dbReference>
<organism evidence="1 2">
    <name type="scientific">Melipona quadrifasciata</name>
    <dbReference type="NCBI Taxonomy" id="166423"/>
    <lineage>
        <taxon>Eukaryota</taxon>
        <taxon>Metazoa</taxon>
        <taxon>Ecdysozoa</taxon>
        <taxon>Arthropoda</taxon>
        <taxon>Hexapoda</taxon>
        <taxon>Insecta</taxon>
        <taxon>Pterygota</taxon>
        <taxon>Neoptera</taxon>
        <taxon>Endopterygota</taxon>
        <taxon>Hymenoptera</taxon>
        <taxon>Apocrita</taxon>
        <taxon>Aculeata</taxon>
        <taxon>Apoidea</taxon>
        <taxon>Anthophila</taxon>
        <taxon>Apidae</taxon>
        <taxon>Melipona</taxon>
    </lineage>
</organism>
<proteinExistence type="predicted"/>
<protein>
    <submittedName>
        <fullName evidence="1">Uncharacterized protein</fullName>
    </submittedName>
</protein>
<dbReference type="Proteomes" id="UP000053105">
    <property type="component" value="Unassembled WGS sequence"/>
</dbReference>
<evidence type="ECO:0000313" key="1">
    <source>
        <dbReference type="EMBL" id="KOX78484.1"/>
    </source>
</evidence>